<protein>
    <submittedName>
        <fullName evidence="1">Uncharacterized protein</fullName>
    </submittedName>
</protein>
<dbReference type="EMBL" id="JAMQPR010000001">
    <property type="protein sequence ID" value="MCW7505120.1"/>
    <property type="molecule type" value="Genomic_DNA"/>
</dbReference>
<dbReference type="Proteomes" id="UP001208794">
    <property type="component" value="Unassembled WGS sequence"/>
</dbReference>
<keyword evidence="2" id="KW-1185">Reference proteome</keyword>
<accession>A0ABT3M9R6</accession>
<gene>
    <name evidence="1" type="ORF">ND855_13380</name>
</gene>
<sequence>MNQLKEKLFQIGISFFFLLITLPVLSNFLVTPDEILKLEFQTGVRSQLRFCKQNPIQVYGRNPIGNQLNCFSVLEGEVGLESFFTEEITDLTETQWAFYDSMGKQVFPTVVWEGMEPMVFVSMVRSKRGQFGVQVQKKKDGAYYFYRTKISSWVIP</sequence>
<dbReference type="RefSeq" id="WP_265358735.1">
    <property type="nucleotide sequence ID" value="NZ_JAMQPR010000001.1"/>
</dbReference>
<evidence type="ECO:0000313" key="1">
    <source>
        <dbReference type="EMBL" id="MCW7505120.1"/>
    </source>
</evidence>
<reference evidence="1 2" key="1">
    <citation type="submission" date="2022-06" db="EMBL/GenBank/DDBJ databases">
        <title>Leptospira isolates from biofilms formed at urban environments.</title>
        <authorList>
            <person name="Ribeiro P.S."/>
            <person name="Sousa T."/>
            <person name="Carvalho N."/>
            <person name="Aburjaile F."/>
            <person name="Neves F."/>
            <person name="Oliveira D."/>
            <person name="Blanco L."/>
            <person name="Lima J."/>
            <person name="Costa F."/>
            <person name="Brenig B."/>
            <person name="Soares S."/>
            <person name="Ramos R."/>
            <person name="Goes-Neto A."/>
            <person name="Matiuzzi M."/>
            <person name="Azevedo V."/>
            <person name="Ristow P."/>
        </authorList>
    </citation>
    <scope>NUCLEOTIDE SEQUENCE [LARGE SCALE GENOMIC DNA]</scope>
    <source>
        <strain evidence="1 2">VSF14</strain>
    </source>
</reference>
<name>A0ABT3M9R6_9LEPT</name>
<comment type="caution">
    <text evidence="1">The sequence shown here is derived from an EMBL/GenBank/DDBJ whole genome shotgun (WGS) entry which is preliminary data.</text>
</comment>
<proteinExistence type="predicted"/>
<evidence type="ECO:0000313" key="2">
    <source>
        <dbReference type="Proteomes" id="UP001208794"/>
    </source>
</evidence>
<organism evidence="1 2">
    <name type="scientific">Leptospira paudalimensis</name>
    <dbReference type="NCBI Taxonomy" id="2950024"/>
    <lineage>
        <taxon>Bacteria</taxon>
        <taxon>Pseudomonadati</taxon>
        <taxon>Spirochaetota</taxon>
        <taxon>Spirochaetia</taxon>
        <taxon>Leptospirales</taxon>
        <taxon>Leptospiraceae</taxon>
        <taxon>Leptospira</taxon>
    </lineage>
</organism>